<dbReference type="PRINTS" id="PR00080">
    <property type="entry name" value="SDRFAMILY"/>
</dbReference>
<sequence>MDKKIILITGSSDGIGKITATALAKQGHCVIIHGRNEAKVRGVVEAIKLASGNDAIDYVVADLLSLQQVKAMAMELTSRYGYLDVLINNAGAIFGKERKLSVDGFEQTIALNLLAPFLLIKLLLPSLQKSRSGRIINLYSAMHRRAGRPDLSDFNLERNFRTDRAYGLSKLYLVWLTRSFHQLFQKEGLSNLTINACHPGAVASNFGQDADKGFLMNSIFKMALYFMAKPEQGAGTSIYLASSPEVEGLSGNFYDAKAKLEKPDDRYYSEENAKIVWDFCDRSTKAFL</sequence>
<evidence type="ECO:0000256" key="1">
    <source>
        <dbReference type="ARBA" id="ARBA00023002"/>
    </source>
</evidence>
<dbReference type="OrthoDB" id="597510at2"/>
<evidence type="ECO:0000313" key="4">
    <source>
        <dbReference type="Proteomes" id="UP000435036"/>
    </source>
</evidence>
<evidence type="ECO:0000256" key="2">
    <source>
        <dbReference type="RuleBase" id="RU000363"/>
    </source>
</evidence>
<keyword evidence="1" id="KW-0560">Oxidoreductase</keyword>
<keyword evidence="4" id="KW-1185">Reference proteome</keyword>
<dbReference type="Pfam" id="PF00106">
    <property type="entry name" value="adh_short"/>
    <property type="match status" value="1"/>
</dbReference>
<dbReference type="Proteomes" id="UP000435036">
    <property type="component" value="Unassembled WGS sequence"/>
</dbReference>
<proteinExistence type="inferred from homology"/>
<evidence type="ECO:0000313" key="3">
    <source>
        <dbReference type="EMBL" id="MVZ60545.1"/>
    </source>
</evidence>
<name>A0A6N8KT02_9SPHI</name>
<dbReference type="AlphaFoldDB" id="A0A6N8KT02"/>
<dbReference type="PANTHER" id="PTHR43157:SF31">
    <property type="entry name" value="PHOSPHATIDYLINOSITOL-GLYCAN BIOSYNTHESIS CLASS F PROTEIN"/>
    <property type="match status" value="1"/>
</dbReference>
<dbReference type="EMBL" id="WSQA01000001">
    <property type="protein sequence ID" value="MVZ60545.1"/>
    <property type="molecule type" value="Genomic_DNA"/>
</dbReference>
<accession>A0A6N8KT02</accession>
<dbReference type="InterPro" id="IPR002347">
    <property type="entry name" value="SDR_fam"/>
</dbReference>
<comment type="caution">
    <text evidence="3">The sequence shown here is derived from an EMBL/GenBank/DDBJ whole genome shotgun (WGS) entry which is preliminary data.</text>
</comment>
<dbReference type="RefSeq" id="WP_160367192.1">
    <property type="nucleotide sequence ID" value="NZ_WSQA01000001.1"/>
</dbReference>
<dbReference type="Gene3D" id="3.40.50.720">
    <property type="entry name" value="NAD(P)-binding Rossmann-like Domain"/>
    <property type="match status" value="1"/>
</dbReference>
<protein>
    <submittedName>
        <fullName evidence="3">SDR family NAD(P)-dependent oxidoreductase</fullName>
    </submittedName>
</protein>
<dbReference type="SUPFAM" id="SSF51735">
    <property type="entry name" value="NAD(P)-binding Rossmann-fold domains"/>
    <property type="match status" value="1"/>
</dbReference>
<dbReference type="PRINTS" id="PR00081">
    <property type="entry name" value="GDHRDH"/>
</dbReference>
<dbReference type="GO" id="GO:0016491">
    <property type="term" value="F:oxidoreductase activity"/>
    <property type="evidence" value="ECO:0007669"/>
    <property type="project" value="UniProtKB-KW"/>
</dbReference>
<reference evidence="3 4" key="1">
    <citation type="submission" date="2019-12" db="EMBL/GenBank/DDBJ databases">
        <authorList>
            <person name="Dong K."/>
        </authorList>
    </citation>
    <scope>NUCLEOTIDE SEQUENCE [LARGE SCALE GENOMIC DNA]</scope>
    <source>
        <strain evidence="3 4">JCM 31225</strain>
    </source>
</reference>
<dbReference type="PANTHER" id="PTHR43157">
    <property type="entry name" value="PHOSPHATIDYLINOSITOL-GLYCAN BIOSYNTHESIS CLASS F PROTEIN-RELATED"/>
    <property type="match status" value="1"/>
</dbReference>
<organism evidence="3 4">
    <name type="scientific">Sphingobacterium humi</name>
    <dbReference type="NCBI Taxonomy" id="1796905"/>
    <lineage>
        <taxon>Bacteria</taxon>
        <taxon>Pseudomonadati</taxon>
        <taxon>Bacteroidota</taxon>
        <taxon>Sphingobacteriia</taxon>
        <taxon>Sphingobacteriales</taxon>
        <taxon>Sphingobacteriaceae</taxon>
        <taxon>Sphingobacterium</taxon>
    </lineage>
</organism>
<dbReference type="InterPro" id="IPR036291">
    <property type="entry name" value="NAD(P)-bd_dom_sf"/>
</dbReference>
<gene>
    <name evidence="3" type="ORF">GQF63_00785</name>
</gene>
<comment type="similarity">
    <text evidence="2">Belongs to the short-chain dehydrogenases/reductases (SDR) family.</text>
</comment>